<dbReference type="PROSITE" id="PS51257">
    <property type="entry name" value="PROKAR_LIPOPROTEIN"/>
    <property type="match status" value="1"/>
</dbReference>
<dbReference type="RefSeq" id="WP_105355092.1">
    <property type="nucleotide sequence ID" value="NZ_PUIA01000042.1"/>
</dbReference>
<dbReference type="PANTHER" id="PTHR30329">
    <property type="entry name" value="STATOR ELEMENT OF FLAGELLAR MOTOR COMPLEX"/>
    <property type="match status" value="1"/>
</dbReference>
<reference evidence="5 6" key="1">
    <citation type="submission" date="2018-02" db="EMBL/GenBank/DDBJ databases">
        <title>Comparative genomes isolates from brazilian mangrove.</title>
        <authorList>
            <person name="Araujo J.E."/>
            <person name="Taketani R.G."/>
            <person name="Silva M.C.P."/>
            <person name="Loureco M.V."/>
            <person name="Andreote F.D."/>
        </authorList>
    </citation>
    <scope>NUCLEOTIDE SEQUENCE [LARGE SCALE GENOMIC DNA]</scope>
    <source>
        <strain evidence="5 6">HEX-2 MGV</strain>
    </source>
</reference>
<evidence type="ECO:0000256" key="1">
    <source>
        <dbReference type="PROSITE-ProRule" id="PRU00473"/>
    </source>
</evidence>
<dbReference type="Pfam" id="PF00691">
    <property type="entry name" value="OmpA"/>
    <property type="match status" value="1"/>
</dbReference>
<protein>
    <recommendedName>
        <fullName evidence="4">OmpA-like domain-containing protein</fullName>
    </recommendedName>
</protein>
<dbReference type="AlphaFoldDB" id="A0A2S8FAK7"/>
<dbReference type="GO" id="GO:0016020">
    <property type="term" value="C:membrane"/>
    <property type="evidence" value="ECO:0007669"/>
    <property type="project" value="UniProtKB-UniRule"/>
</dbReference>
<keyword evidence="3" id="KW-0732">Signal</keyword>
<dbReference type="SUPFAM" id="SSF103088">
    <property type="entry name" value="OmpA-like"/>
    <property type="match status" value="1"/>
</dbReference>
<name>A0A2S8FAK7_9BACT</name>
<gene>
    <name evidence="5" type="ORF">C5Y96_15510</name>
</gene>
<accession>A0A2S8FAK7</accession>
<evidence type="ECO:0000256" key="2">
    <source>
        <dbReference type="SAM" id="Coils"/>
    </source>
</evidence>
<dbReference type="Gene3D" id="3.30.1330.60">
    <property type="entry name" value="OmpA-like domain"/>
    <property type="match status" value="1"/>
</dbReference>
<proteinExistence type="predicted"/>
<evidence type="ECO:0000313" key="5">
    <source>
        <dbReference type="EMBL" id="PQO29160.1"/>
    </source>
</evidence>
<dbReference type="InterPro" id="IPR036737">
    <property type="entry name" value="OmpA-like_sf"/>
</dbReference>
<dbReference type="InterPro" id="IPR006665">
    <property type="entry name" value="OmpA-like"/>
</dbReference>
<dbReference type="InterPro" id="IPR050330">
    <property type="entry name" value="Bact_OuterMem_StrucFunc"/>
</dbReference>
<dbReference type="PROSITE" id="PS51123">
    <property type="entry name" value="OMPA_2"/>
    <property type="match status" value="1"/>
</dbReference>
<evidence type="ECO:0000259" key="4">
    <source>
        <dbReference type="PROSITE" id="PS51123"/>
    </source>
</evidence>
<keyword evidence="1" id="KW-0472">Membrane</keyword>
<sequence length="266" mass="29452">MFRLCCFTLVSLALAGLGCNQNAAWRQQQVLAQQQTQAQIAEFERRASGLDASNQDLHSQLAQAQQQQRILQDELSLVRRQLNDTTSQLAQSQELAKEQQQKVQTMMASTQYRGGAVIRPNNSLTSELSKIQIPGVTARQDGDVIRIEIPADALFQTGTNSLIPNSDNILSQLTGILQRDFPQNKIGIEGHTDNQPVMPPYTSSHQLSASMAQTVFDQLTSRYRMNPDRLVVVGHGANHPVVSNATPAGQHKNRRVDLVIYPQSDN</sequence>
<comment type="caution">
    <text evidence="5">The sequence shown here is derived from an EMBL/GenBank/DDBJ whole genome shotgun (WGS) entry which is preliminary data.</text>
</comment>
<organism evidence="5 6">
    <name type="scientific">Blastopirellula marina</name>
    <dbReference type="NCBI Taxonomy" id="124"/>
    <lineage>
        <taxon>Bacteria</taxon>
        <taxon>Pseudomonadati</taxon>
        <taxon>Planctomycetota</taxon>
        <taxon>Planctomycetia</taxon>
        <taxon>Pirellulales</taxon>
        <taxon>Pirellulaceae</taxon>
        <taxon>Blastopirellula</taxon>
    </lineage>
</organism>
<dbReference type="Proteomes" id="UP000240009">
    <property type="component" value="Unassembled WGS sequence"/>
</dbReference>
<dbReference type="PANTHER" id="PTHR30329:SF21">
    <property type="entry name" value="LIPOPROTEIN YIAD-RELATED"/>
    <property type="match status" value="1"/>
</dbReference>
<feature type="chain" id="PRO_5015711070" description="OmpA-like domain-containing protein" evidence="3">
    <location>
        <begin position="24"/>
        <end position="266"/>
    </location>
</feature>
<feature type="domain" description="OmpA-like" evidence="4">
    <location>
        <begin position="142"/>
        <end position="264"/>
    </location>
</feature>
<evidence type="ECO:0000313" key="6">
    <source>
        <dbReference type="Proteomes" id="UP000240009"/>
    </source>
</evidence>
<dbReference type="CDD" id="cd07185">
    <property type="entry name" value="OmpA_C-like"/>
    <property type="match status" value="1"/>
</dbReference>
<feature type="coiled-coil region" evidence="2">
    <location>
        <begin position="54"/>
        <end position="102"/>
    </location>
</feature>
<dbReference type="OrthoDB" id="9814546at2"/>
<dbReference type="EMBL" id="PUIA01000042">
    <property type="protein sequence ID" value="PQO29160.1"/>
    <property type="molecule type" value="Genomic_DNA"/>
</dbReference>
<keyword evidence="2" id="KW-0175">Coiled coil</keyword>
<feature type="signal peptide" evidence="3">
    <location>
        <begin position="1"/>
        <end position="23"/>
    </location>
</feature>
<evidence type="ECO:0000256" key="3">
    <source>
        <dbReference type="SAM" id="SignalP"/>
    </source>
</evidence>